<gene>
    <name evidence="2" type="ORF">SPICUR_02595</name>
</gene>
<keyword evidence="1" id="KW-0732">Signal</keyword>
<sequence>MMPGRRVITAGLAMLLTVVGVGPSGSAAAGAESAFEPPPAFSARYDVRKAGLTLGHARLRFRRPAESRYLYRLSIRPSRIAGLFYSSTVREMSIGRIQADGFRPDVYRYNRSGGDDQRKAELRFDWDTLRVVNDIDDRPWRMDITRDTIDRVISPLQLMHDLTERDGDDELVYRIADGGTLKTYVLRIGERTTVDTPAGRFEALTIRRSDTDSDRETTLWVAPALGYLAVQVEQREDGDRNFRMVLNTVDGLPADTP</sequence>
<evidence type="ECO:0008006" key="4">
    <source>
        <dbReference type="Google" id="ProtNLM"/>
    </source>
</evidence>
<name>U5T2M0_9GAMM</name>
<evidence type="ECO:0000313" key="2">
    <source>
        <dbReference type="EMBL" id="AGY91531.1"/>
    </source>
</evidence>
<evidence type="ECO:0000313" key="3">
    <source>
        <dbReference type="Proteomes" id="UP000017640"/>
    </source>
</evidence>
<reference evidence="2 3" key="1">
    <citation type="journal article" date="2013" name="BMC Genomics">
        <title>Genomes of "Spiribacter", a streamlined, successful halophilic bacterium.</title>
        <authorList>
            <person name="Lopez-Perez M."/>
            <person name="Ghai R."/>
            <person name="Leon M.J."/>
            <person name="Rodriguez-Olmos A."/>
            <person name="Copa-Patino J.L."/>
            <person name="Soliveri J."/>
            <person name="Sanchez-Porro C."/>
            <person name="Ventosa A."/>
            <person name="Rodriguez-Valera F."/>
        </authorList>
    </citation>
    <scope>NUCLEOTIDE SEQUENCE [LARGE SCALE GENOMIC DNA]</scope>
    <source>
        <strain evidence="2 3">UAH-SP71</strain>
    </source>
</reference>
<dbReference type="KEGG" id="spiu:SPICUR_02595"/>
<keyword evidence="3" id="KW-1185">Reference proteome</keyword>
<organism evidence="2 3">
    <name type="scientific">Spiribacter curvatus</name>
    <dbReference type="NCBI Taxonomy" id="1335757"/>
    <lineage>
        <taxon>Bacteria</taxon>
        <taxon>Pseudomonadati</taxon>
        <taxon>Pseudomonadota</taxon>
        <taxon>Gammaproteobacteria</taxon>
        <taxon>Chromatiales</taxon>
        <taxon>Ectothiorhodospiraceae</taxon>
        <taxon>Spiribacter</taxon>
    </lineage>
</organism>
<feature type="chain" id="PRO_5004664435" description="DUF3108 domain-containing protein" evidence="1">
    <location>
        <begin position="30"/>
        <end position="257"/>
    </location>
</feature>
<dbReference type="Proteomes" id="UP000017640">
    <property type="component" value="Chromosome"/>
</dbReference>
<evidence type="ECO:0000256" key="1">
    <source>
        <dbReference type="SAM" id="SignalP"/>
    </source>
</evidence>
<accession>U5T2M0</accession>
<dbReference type="EMBL" id="CP005990">
    <property type="protein sequence ID" value="AGY91531.1"/>
    <property type="molecule type" value="Genomic_DNA"/>
</dbReference>
<dbReference type="RefSeq" id="WP_023365760.1">
    <property type="nucleotide sequence ID" value="NC_022664.1"/>
</dbReference>
<dbReference type="HOGENOM" id="CLU_063619_3_0_6"/>
<dbReference type="eggNOG" id="ENOG50319Y2">
    <property type="taxonomic scope" value="Bacteria"/>
</dbReference>
<feature type="signal peptide" evidence="1">
    <location>
        <begin position="1"/>
        <end position="29"/>
    </location>
</feature>
<dbReference type="Pfam" id="PF11306">
    <property type="entry name" value="DUF3108"/>
    <property type="match status" value="1"/>
</dbReference>
<proteinExistence type="predicted"/>
<dbReference type="AlphaFoldDB" id="U5T2M0"/>
<dbReference type="InterPro" id="IPR021457">
    <property type="entry name" value="DUF3108"/>
</dbReference>
<dbReference type="STRING" id="1335757.SPICUR_02595"/>
<protein>
    <recommendedName>
        <fullName evidence="4">DUF3108 domain-containing protein</fullName>
    </recommendedName>
</protein>